<keyword evidence="9 11" id="KW-0472">Membrane</keyword>
<keyword evidence="15" id="KW-0675">Receptor</keyword>
<dbReference type="SMART" id="SM00369">
    <property type="entry name" value="LRR_TYP"/>
    <property type="match status" value="13"/>
</dbReference>
<evidence type="ECO:0000256" key="7">
    <source>
        <dbReference type="ARBA" id="ARBA00022737"/>
    </source>
</evidence>
<dbReference type="InterPro" id="IPR055414">
    <property type="entry name" value="LRR_R13L4/SHOC2-like"/>
</dbReference>
<feature type="domain" description="Disease resistance R13L4/SHOC-2-like LRR" evidence="14">
    <location>
        <begin position="488"/>
        <end position="710"/>
    </location>
</feature>
<evidence type="ECO:0000256" key="10">
    <source>
        <dbReference type="ARBA" id="ARBA00023180"/>
    </source>
</evidence>
<comment type="subcellular location">
    <subcellularLocation>
        <location evidence="1">Cell membrane</location>
        <topology evidence="1">Single-pass type I membrane protein</topology>
    </subcellularLocation>
</comment>
<keyword evidence="8 11" id="KW-1133">Transmembrane helix</keyword>
<evidence type="ECO:0000259" key="13">
    <source>
        <dbReference type="Pfam" id="PF08263"/>
    </source>
</evidence>
<evidence type="ECO:0000313" key="15">
    <source>
        <dbReference type="EMBL" id="RWR91929.1"/>
    </source>
</evidence>
<evidence type="ECO:0000256" key="1">
    <source>
        <dbReference type="ARBA" id="ARBA00004251"/>
    </source>
</evidence>
<name>A0A3S3NPS6_9MAGN</name>
<evidence type="ECO:0000256" key="5">
    <source>
        <dbReference type="ARBA" id="ARBA00022692"/>
    </source>
</evidence>
<evidence type="ECO:0000313" key="16">
    <source>
        <dbReference type="Proteomes" id="UP000283530"/>
    </source>
</evidence>
<dbReference type="FunFam" id="3.80.10.10:FF:000095">
    <property type="entry name" value="LRR receptor-like serine/threonine-protein kinase GSO1"/>
    <property type="match status" value="1"/>
</dbReference>
<keyword evidence="6 12" id="KW-0732">Signal</keyword>
<evidence type="ECO:0000256" key="11">
    <source>
        <dbReference type="SAM" id="Phobius"/>
    </source>
</evidence>
<dbReference type="OrthoDB" id="676979at2759"/>
<evidence type="ECO:0000256" key="6">
    <source>
        <dbReference type="ARBA" id="ARBA00022729"/>
    </source>
</evidence>
<dbReference type="PANTHER" id="PTHR48063:SF98">
    <property type="entry name" value="LRR RECEPTOR-LIKE SERINE_THREONINE-PROTEIN KINASE FLS2"/>
    <property type="match status" value="1"/>
</dbReference>
<keyword evidence="16" id="KW-1185">Reference proteome</keyword>
<dbReference type="SUPFAM" id="SSF52058">
    <property type="entry name" value="L domain-like"/>
    <property type="match status" value="2"/>
</dbReference>
<dbReference type="Gene3D" id="3.80.10.10">
    <property type="entry name" value="Ribonuclease Inhibitor"/>
    <property type="match status" value="6"/>
</dbReference>
<dbReference type="GO" id="GO:0009791">
    <property type="term" value="P:post-embryonic development"/>
    <property type="evidence" value="ECO:0007669"/>
    <property type="project" value="UniProtKB-ARBA"/>
</dbReference>
<evidence type="ECO:0000256" key="8">
    <source>
        <dbReference type="ARBA" id="ARBA00022989"/>
    </source>
</evidence>
<feature type="signal peptide" evidence="12">
    <location>
        <begin position="1"/>
        <end position="32"/>
    </location>
</feature>
<sequence>MFLSKSISFFLHFWVGFLILCIGTLKFNSCVGDTTTGTSGCLERERQALIHFKQGLKDPSNRLSSWVGDDCCRWTGIHCSKKTGHVVKLVLRGSYEIQSSSPVATFSDLEAAVNRSCISGEINPSLLELKYLKHLDLSINCFGGRVIPKFVGSFKNLSYLNLSASGFGGRVPHELGNLSTLGYLDLNDYRYIMVNASGDTSYNSLPTYDLHVNRLDWLFGLSSLQYLDMGSVNLSTATDWLLSINMLPSVLNLHLSSCQLPNISASLPHVNLTSLSTLDLSLNILGPQIPTWVFNNSRLVSLDLGFNDFSYPIPTALGNLCNLQTLNLDGNNFNGEINRFKKSFKGCIKGNLEDLYLEHNGFSGHLPDWLGQFINLKYLSLFRNSLSGPIPPSLGRLSSLRGLYLFENSLSGPIPPPLGRLSSLRELSLSYNSLSGPIPPSLGRLSSLRELSLYSNSLSGPIPPSLGRLSSLRELSLSGNSLSGPIPPSLGRLSSLRELSLSYNSLSGPIPPSLGRLSSLRELSLSYNSLSGPIPPSLGRLSSLKELFLSVNSLFGPIPPSLGRLSSLRKLSLDGNCLSGSIPPSLGNLSSLNTLYLDSNKLNGSIPESLGQLSNLEYLVLTNNSFECVLTEAHFSHLTKLKYLDISSTSLVFNVRSNWTPPFQLTYFIMNDCKLGPQFPPWLQTQKQLSYLSLSNASISDVIPSNFHILLSNITYLDLSSNRLKGSIPLSICQMKDLVYISLSNNQLTHEIPQCLWDLQNLEMVDLENNFLSGGIPSSKSNLSQLTSLHLSKNKLSGELPPSMKSCIGLITLDLGENKFSGRIPKWIGENLTSLMFLILRSNMFKGNIPPQLSLLSELQVLDLSQNHLSGKIPESFGNFSAMAIGNKTKELIYSGARFGHLESIWVLWKGAQYEYSRTLSLVTNINLSNNDLDGEIPEGITRLFGLQSLNLSRNRLTGTIPEYINDLQRIESLDLSWNQLSGAIPHSFSYLTFLSHLNLSHNNFSGRIPSSNQLDTINDSSIYMGNPLLCGPPLLNQCPRDEIFPDSQTLSDGDKEAKDELEIQLFYVSMGPGFAVGFWVVCGILLFNRSWRVAYYNFFDDMGDRLYVAVARKLAKFKKNKGLPSTPKCVVSSRIAWP</sequence>
<keyword evidence="7" id="KW-0677">Repeat</keyword>
<gene>
    <name evidence="15" type="ORF">CKAN_02111300</name>
</gene>
<proteinExistence type="inferred from homology"/>
<dbReference type="FunFam" id="3.80.10.10:FF:001362">
    <property type="entry name" value="Lrr receptor-like serinethreonine-protein kinase gso2"/>
    <property type="match status" value="1"/>
</dbReference>
<feature type="transmembrane region" description="Helical" evidence="11">
    <location>
        <begin position="1066"/>
        <end position="1088"/>
    </location>
</feature>
<keyword evidence="5 11" id="KW-0812">Transmembrane</keyword>
<reference evidence="15 16" key="1">
    <citation type="journal article" date="2019" name="Nat. Plants">
        <title>Stout camphor tree genome fills gaps in understanding of flowering plant genome evolution.</title>
        <authorList>
            <person name="Chaw S.M."/>
            <person name="Liu Y.C."/>
            <person name="Wu Y.W."/>
            <person name="Wang H.Y."/>
            <person name="Lin C.I."/>
            <person name="Wu C.S."/>
            <person name="Ke H.M."/>
            <person name="Chang L.Y."/>
            <person name="Hsu C.Y."/>
            <person name="Yang H.T."/>
            <person name="Sudianto E."/>
            <person name="Hsu M.H."/>
            <person name="Wu K.P."/>
            <person name="Wang L.N."/>
            <person name="Leebens-Mack J.H."/>
            <person name="Tsai I.J."/>
        </authorList>
    </citation>
    <scope>NUCLEOTIDE SEQUENCE [LARGE SCALE GENOMIC DNA]</scope>
    <source>
        <strain evidence="16">cv. Chaw 1501</strain>
        <tissue evidence="15">Young leaves</tissue>
    </source>
</reference>
<keyword evidence="15" id="KW-0808">Transferase</keyword>
<evidence type="ECO:0000256" key="4">
    <source>
        <dbReference type="ARBA" id="ARBA00022614"/>
    </source>
</evidence>
<dbReference type="AlphaFoldDB" id="A0A3S3NPS6"/>
<evidence type="ECO:0000256" key="3">
    <source>
        <dbReference type="ARBA" id="ARBA00022475"/>
    </source>
</evidence>
<comment type="similarity">
    <text evidence="2">Belongs to the RLP family.</text>
</comment>
<protein>
    <submittedName>
        <fullName evidence="15">LRR receptor-like serine/threonine-protein kinase GSO2</fullName>
    </submittedName>
</protein>
<dbReference type="GO" id="GO:0016301">
    <property type="term" value="F:kinase activity"/>
    <property type="evidence" value="ECO:0007669"/>
    <property type="project" value="UniProtKB-KW"/>
</dbReference>
<dbReference type="FunFam" id="3.80.10.10:FF:000111">
    <property type="entry name" value="LRR receptor-like serine/threonine-protein kinase ERECTA"/>
    <property type="match status" value="1"/>
</dbReference>
<dbReference type="SUPFAM" id="SSF52047">
    <property type="entry name" value="RNI-like"/>
    <property type="match status" value="1"/>
</dbReference>
<comment type="caution">
    <text evidence="15">The sequence shown here is derived from an EMBL/GenBank/DDBJ whole genome shotgun (WGS) entry which is preliminary data.</text>
</comment>
<feature type="domain" description="Leucine-rich repeat-containing N-terminal plant-type" evidence="13">
    <location>
        <begin position="43"/>
        <end position="80"/>
    </location>
</feature>
<organism evidence="15 16">
    <name type="scientific">Cinnamomum micranthum f. kanehirae</name>
    <dbReference type="NCBI Taxonomy" id="337451"/>
    <lineage>
        <taxon>Eukaryota</taxon>
        <taxon>Viridiplantae</taxon>
        <taxon>Streptophyta</taxon>
        <taxon>Embryophyta</taxon>
        <taxon>Tracheophyta</taxon>
        <taxon>Spermatophyta</taxon>
        <taxon>Magnoliopsida</taxon>
        <taxon>Magnoliidae</taxon>
        <taxon>Laurales</taxon>
        <taxon>Lauraceae</taxon>
        <taxon>Cinnamomum</taxon>
    </lineage>
</organism>
<dbReference type="PRINTS" id="PR00019">
    <property type="entry name" value="LEURICHRPT"/>
</dbReference>
<dbReference type="FunFam" id="3.80.10.10:FF:000233">
    <property type="entry name" value="Leucine-rich repeat receptor-like protein kinase TDR"/>
    <property type="match status" value="1"/>
</dbReference>
<feature type="chain" id="PRO_5018638256" evidence="12">
    <location>
        <begin position="33"/>
        <end position="1139"/>
    </location>
</feature>
<evidence type="ECO:0000256" key="12">
    <source>
        <dbReference type="SAM" id="SignalP"/>
    </source>
</evidence>
<dbReference type="InterPro" id="IPR032675">
    <property type="entry name" value="LRR_dom_sf"/>
</dbReference>
<evidence type="ECO:0000256" key="9">
    <source>
        <dbReference type="ARBA" id="ARBA00023136"/>
    </source>
</evidence>
<dbReference type="SMART" id="SM00365">
    <property type="entry name" value="LRR_SD22"/>
    <property type="match status" value="8"/>
</dbReference>
<keyword evidence="15" id="KW-0418">Kinase</keyword>
<dbReference type="Pfam" id="PF00560">
    <property type="entry name" value="LRR_1"/>
    <property type="match status" value="8"/>
</dbReference>
<evidence type="ECO:0000256" key="2">
    <source>
        <dbReference type="ARBA" id="ARBA00009592"/>
    </source>
</evidence>
<dbReference type="GO" id="GO:0005886">
    <property type="term" value="C:plasma membrane"/>
    <property type="evidence" value="ECO:0007669"/>
    <property type="project" value="UniProtKB-SubCell"/>
</dbReference>
<dbReference type="InterPro" id="IPR013210">
    <property type="entry name" value="LRR_N_plant-typ"/>
</dbReference>
<dbReference type="Pfam" id="PF13855">
    <property type="entry name" value="LRR_8"/>
    <property type="match status" value="2"/>
</dbReference>
<dbReference type="STRING" id="337451.A0A3S3NPS6"/>
<dbReference type="PANTHER" id="PTHR48063">
    <property type="entry name" value="LRR RECEPTOR-LIKE KINASE"/>
    <property type="match status" value="1"/>
</dbReference>
<dbReference type="Pfam" id="PF23598">
    <property type="entry name" value="LRR_14"/>
    <property type="match status" value="1"/>
</dbReference>
<keyword evidence="10" id="KW-0325">Glycoprotein</keyword>
<dbReference type="EMBL" id="QPKB01000009">
    <property type="protein sequence ID" value="RWR91929.1"/>
    <property type="molecule type" value="Genomic_DNA"/>
</dbReference>
<keyword evidence="3" id="KW-1003">Cell membrane</keyword>
<dbReference type="InterPro" id="IPR003591">
    <property type="entry name" value="Leu-rich_rpt_typical-subtyp"/>
</dbReference>
<dbReference type="Proteomes" id="UP000283530">
    <property type="component" value="Unassembled WGS sequence"/>
</dbReference>
<accession>A0A3S3NPS6</accession>
<evidence type="ECO:0000259" key="14">
    <source>
        <dbReference type="Pfam" id="PF23598"/>
    </source>
</evidence>
<dbReference type="InterPro" id="IPR001611">
    <property type="entry name" value="Leu-rich_rpt"/>
</dbReference>
<dbReference type="Pfam" id="PF08263">
    <property type="entry name" value="LRRNT_2"/>
    <property type="match status" value="1"/>
</dbReference>
<dbReference type="InterPro" id="IPR046956">
    <property type="entry name" value="RLP23-like"/>
</dbReference>
<keyword evidence="4" id="KW-0433">Leucine-rich repeat</keyword>